<keyword evidence="3" id="KW-1185">Reference proteome</keyword>
<sequence length="869" mass="98835">MPAGPSSPPPFDSDYFGGSYTWEDLGWQGGDDYEEDEGGQGERQMGQHGDDSDSDDSDDEGNIDRGFDREWEPDHSADRQPSPMQQSPSPKQVEESLSRAPTFVEHFKGDMAGRPIDRDEDTSDLVYDGGYMGMKKALDSTDPSNPWAPFTSKIDWEFAQWAKLTSMCSIPEKLGLSFKNSRELNKIVDKHLPGRPRFKHEQIVIGGEAFDIYFRDILECIRALYGDPEFAPYLVFKPERHYADEDCTIRLYHDMHTGKWWWATQKVLEATQPGATIIPVVISSDKTQLTLFRNRTAYPILLAYLPTTKLDHMKNKAARCRALANLFHGCMKRILSPLKDAGTSGVHMASGDGAVRRCHPIFATFIGDYPEQLLVACCKNGECPSCVAPNQELGANKSFPWRDLDAIQAALTLADGPDTAAFNRACVDAGIKPIYHPFWEDLPYVNIYRSIAVDVLHQLYQGIVKHLLKWLAEAFGADELDARCRRLPPNHNIKIFSKGITSLSRYPAHTSDTLQSLEESLDEFHANKAIFVDLGIRSHFNFPKLHACCHYIDCIKMFGTTDNYNTETSERLHIDFTKDAYHASNRKDEYLQMTLWVERKEKVLKHRLFVQWRLGGHNPVIRHVGPIHHPRIKMTRHPSAKSVPFARLIRDYGAMDVETALCRFIAKHREPTLHVSSIASRASAVILPFRAVPVYHKIKFWHENPQDPAADDVFDVVHCRPQRNDKYGRLIPGRFDMVLVKVANSVRLGVAGYRVAQVRAVFRLPPKVSQAMFPSHITPPEHLAYVEWFTPFKSTPEPNHRMYQISRSVKDGKRVSAVVAVEDIQSSVHLYPLFGPVLCRAWSSDDVLEECTRFYVNCFKDPYTHITLY</sequence>
<dbReference type="HOGENOM" id="CLU_006344_4_3_1"/>
<reference evidence="3" key="1">
    <citation type="journal article" date="2014" name="Proc. Natl. Acad. Sci. U.S.A.">
        <title>Extensive sampling of basidiomycete genomes demonstrates inadequacy of the white-rot/brown-rot paradigm for wood decay fungi.</title>
        <authorList>
            <person name="Riley R."/>
            <person name="Salamov A.A."/>
            <person name="Brown D.W."/>
            <person name="Nagy L.G."/>
            <person name="Floudas D."/>
            <person name="Held B.W."/>
            <person name="Levasseur A."/>
            <person name="Lombard V."/>
            <person name="Morin E."/>
            <person name="Otillar R."/>
            <person name="Lindquist E.A."/>
            <person name="Sun H."/>
            <person name="LaButti K.M."/>
            <person name="Schmutz J."/>
            <person name="Jabbour D."/>
            <person name="Luo H."/>
            <person name="Baker S.E."/>
            <person name="Pisabarro A.G."/>
            <person name="Walton J.D."/>
            <person name="Blanchette R.A."/>
            <person name="Henrissat B."/>
            <person name="Martin F."/>
            <person name="Cullen D."/>
            <person name="Hibbett D.S."/>
            <person name="Grigoriev I.V."/>
        </authorList>
    </citation>
    <scope>NUCLEOTIDE SEQUENCE [LARGE SCALE GENOMIC DNA]</scope>
    <source>
        <strain evidence="3">MUCL 33604</strain>
    </source>
</reference>
<feature type="compositionally biased region" description="Pro residues" evidence="1">
    <location>
        <begin position="1"/>
        <end position="11"/>
    </location>
</feature>
<dbReference type="AlphaFoldDB" id="A0A067PDZ3"/>
<feature type="compositionally biased region" description="Basic and acidic residues" evidence="1">
    <location>
        <begin position="62"/>
        <end position="78"/>
    </location>
</feature>
<dbReference type="Pfam" id="PF18759">
    <property type="entry name" value="Plavaka"/>
    <property type="match status" value="1"/>
</dbReference>
<feature type="compositionally biased region" description="Low complexity" evidence="1">
    <location>
        <begin position="80"/>
        <end position="91"/>
    </location>
</feature>
<evidence type="ECO:0000313" key="3">
    <source>
        <dbReference type="Proteomes" id="UP000027265"/>
    </source>
</evidence>
<gene>
    <name evidence="2" type="ORF">JAAARDRAFT_201038</name>
</gene>
<name>A0A067PDZ3_9AGAM</name>
<accession>A0A067PDZ3</accession>
<evidence type="ECO:0000256" key="1">
    <source>
        <dbReference type="SAM" id="MobiDB-lite"/>
    </source>
</evidence>
<protein>
    <submittedName>
        <fullName evidence="2">Uncharacterized protein</fullName>
    </submittedName>
</protein>
<proteinExistence type="predicted"/>
<feature type="region of interest" description="Disordered" evidence="1">
    <location>
        <begin position="1"/>
        <end position="98"/>
    </location>
</feature>
<dbReference type="Proteomes" id="UP000027265">
    <property type="component" value="Unassembled WGS sequence"/>
</dbReference>
<evidence type="ECO:0000313" key="2">
    <source>
        <dbReference type="EMBL" id="KDQ49252.1"/>
    </source>
</evidence>
<dbReference type="InterPro" id="IPR041078">
    <property type="entry name" value="Plavaka"/>
</dbReference>
<dbReference type="InParanoid" id="A0A067PDZ3"/>
<organism evidence="2 3">
    <name type="scientific">Jaapia argillacea MUCL 33604</name>
    <dbReference type="NCBI Taxonomy" id="933084"/>
    <lineage>
        <taxon>Eukaryota</taxon>
        <taxon>Fungi</taxon>
        <taxon>Dikarya</taxon>
        <taxon>Basidiomycota</taxon>
        <taxon>Agaricomycotina</taxon>
        <taxon>Agaricomycetes</taxon>
        <taxon>Agaricomycetidae</taxon>
        <taxon>Jaapiales</taxon>
        <taxon>Jaapiaceae</taxon>
        <taxon>Jaapia</taxon>
    </lineage>
</organism>
<dbReference type="EMBL" id="KL197793">
    <property type="protein sequence ID" value="KDQ49252.1"/>
    <property type="molecule type" value="Genomic_DNA"/>
</dbReference>
<feature type="compositionally biased region" description="Acidic residues" evidence="1">
    <location>
        <begin position="52"/>
        <end position="61"/>
    </location>
</feature>
<dbReference type="OrthoDB" id="2576233at2759"/>